<comment type="caution">
    <text evidence="1">The sequence shown here is derived from an EMBL/GenBank/DDBJ whole genome shotgun (WGS) entry which is preliminary data.</text>
</comment>
<proteinExistence type="predicted"/>
<name>G2G5R9_9ACTN</name>
<sequence>MAPADLSNIPAPDPANYDAFRQCMDSIVHTGNSASLADLVRRAAALFTRLDGHPAVFAAPEALAVTLTAASTTTHLPTLTALAWRAGQLWTEPASVDDDRRAGFVGCLPEFAHQPTVTAASSALRRASIPLAVFLHDWRNLYGEHGAQGVYLSPNGERTVEASWFIDGRDNERALRRPRVVRVREARNEALERVRVALSSAGWNTYSKTSTNTQTRRDLSIVASLPL</sequence>
<evidence type="ECO:0000313" key="2">
    <source>
        <dbReference type="Proteomes" id="UP000004217"/>
    </source>
</evidence>
<reference evidence="1 2" key="1">
    <citation type="submission" date="2011-08" db="EMBL/GenBank/DDBJ databases">
        <authorList>
            <person name="Lin Y."/>
            <person name="Hao X."/>
            <person name="Johnstone L."/>
            <person name="Miller S.J."/>
            <person name="Wei G."/>
            <person name="Rensing C."/>
        </authorList>
    </citation>
    <scope>NUCLEOTIDE SEQUENCE [LARGE SCALE GENOMIC DNA]</scope>
    <source>
        <strain evidence="1 2">K42</strain>
    </source>
</reference>
<dbReference type="EMBL" id="AGBF01000007">
    <property type="protein sequence ID" value="EGX61008.1"/>
    <property type="molecule type" value="Genomic_DNA"/>
</dbReference>
<dbReference type="AlphaFoldDB" id="G2G5R9"/>
<protein>
    <submittedName>
        <fullName evidence="1">Uncharacterized protein</fullName>
    </submittedName>
</protein>
<accession>G2G5R9</accession>
<dbReference type="Proteomes" id="UP000004217">
    <property type="component" value="Unassembled WGS sequence"/>
</dbReference>
<dbReference type="RefSeq" id="WP_007491712.1">
    <property type="nucleotide sequence ID" value="NZ_AGBF01000007.1"/>
</dbReference>
<keyword evidence="2" id="KW-1185">Reference proteome</keyword>
<gene>
    <name evidence="1" type="ORF">SZN_04116</name>
</gene>
<evidence type="ECO:0000313" key="1">
    <source>
        <dbReference type="EMBL" id="EGX61008.1"/>
    </source>
</evidence>
<dbReference type="OrthoDB" id="4180650at2"/>
<organism evidence="1 2">
    <name type="scientific">Streptomyces zinciresistens K42</name>
    <dbReference type="NCBI Taxonomy" id="700597"/>
    <lineage>
        <taxon>Bacteria</taxon>
        <taxon>Bacillati</taxon>
        <taxon>Actinomycetota</taxon>
        <taxon>Actinomycetes</taxon>
        <taxon>Kitasatosporales</taxon>
        <taxon>Streptomycetaceae</taxon>
        <taxon>Streptomyces</taxon>
    </lineage>
</organism>
<dbReference type="PATRIC" id="fig|700597.3.peg.800"/>